<dbReference type="InterPro" id="IPR001207">
    <property type="entry name" value="Transposase_mutator"/>
</dbReference>
<protein>
    <submittedName>
        <fullName evidence="5">Transposase for insertion sequence element ISRM3</fullName>
    </submittedName>
</protein>
<keyword evidence="2" id="KW-0238">DNA-binding</keyword>
<proteinExistence type="predicted"/>
<sequence>MSEKIANNYVGLVNYQELESNILSSIREDGALTPLIKKLLEASLEGEMESHLSNNRNEENNRRNGKNSKTLRTSSGSFELLTPRDREGSFEPQIVKKRQTNLHPELETKILSTFASGMGYRDIVSHVEEIYDHKISAAEISSIDQNGKKEVLGFYLAESEGANFWLGVLNDLKERGVEDILIACVDGLESFPAAINSVFPNAEVQMCIVHQIRNSLKYVASKDAKSFLSDLKKVYQASSKKIAENYLLELDEKWGTKYPMVLAE</sequence>
<evidence type="ECO:0000313" key="6">
    <source>
        <dbReference type="Proteomes" id="UP000887116"/>
    </source>
</evidence>
<dbReference type="GO" id="GO:0006313">
    <property type="term" value="P:DNA transposition"/>
    <property type="evidence" value="ECO:0007669"/>
    <property type="project" value="InterPro"/>
</dbReference>
<dbReference type="AlphaFoldDB" id="A0A8X6F2Y4"/>
<dbReference type="PANTHER" id="PTHR33217">
    <property type="entry name" value="TRANSPOSASE FOR INSERTION SEQUENCE ELEMENT IS1081"/>
    <property type="match status" value="1"/>
</dbReference>
<feature type="compositionally biased region" description="Polar residues" evidence="4">
    <location>
        <begin position="67"/>
        <end position="77"/>
    </location>
</feature>
<keyword evidence="3" id="KW-0233">DNA recombination</keyword>
<dbReference type="PANTHER" id="PTHR33217:SF8">
    <property type="entry name" value="MUTATOR FAMILY TRANSPOSASE"/>
    <property type="match status" value="1"/>
</dbReference>
<dbReference type="GO" id="GO:0004803">
    <property type="term" value="F:transposase activity"/>
    <property type="evidence" value="ECO:0007669"/>
    <property type="project" value="InterPro"/>
</dbReference>
<evidence type="ECO:0000256" key="4">
    <source>
        <dbReference type="SAM" id="MobiDB-lite"/>
    </source>
</evidence>
<keyword evidence="6" id="KW-1185">Reference proteome</keyword>
<dbReference type="Pfam" id="PF00872">
    <property type="entry name" value="Transposase_mut"/>
    <property type="match status" value="1"/>
</dbReference>
<evidence type="ECO:0000313" key="5">
    <source>
        <dbReference type="EMBL" id="GFQ68662.1"/>
    </source>
</evidence>
<evidence type="ECO:0000256" key="1">
    <source>
        <dbReference type="ARBA" id="ARBA00022578"/>
    </source>
</evidence>
<organism evidence="5 6">
    <name type="scientific">Trichonephila clavata</name>
    <name type="common">Joro spider</name>
    <name type="synonym">Nephila clavata</name>
    <dbReference type="NCBI Taxonomy" id="2740835"/>
    <lineage>
        <taxon>Eukaryota</taxon>
        <taxon>Metazoa</taxon>
        <taxon>Ecdysozoa</taxon>
        <taxon>Arthropoda</taxon>
        <taxon>Chelicerata</taxon>
        <taxon>Arachnida</taxon>
        <taxon>Araneae</taxon>
        <taxon>Araneomorphae</taxon>
        <taxon>Entelegynae</taxon>
        <taxon>Araneoidea</taxon>
        <taxon>Nephilidae</taxon>
        <taxon>Trichonephila</taxon>
    </lineage>
</organism>
<feature type="region of interest" description="Disordered" evidence="4">
    <location>
        <begin position="48"/>
        <end position="83"/>
    </location>
</feature>
<comment type="caution">
    <text evidence="5">The sequence shown here is derived from an EMBL/GenBank/DDBJ whole genome shotgun (WGS) entry which is preliminary data.</text>
</comment>
<accession>A0A8X6F2Y4</accession>
<reference evidence="5" key="1">
    <citation type="submission" date="2020-07" db="EMBL/GenBank/DDBJ databases">
        <title>Multicomponent nature underlies the extraordinary mechanical properties of spider dragline silk.</title>
        <authorList>
            <person name="Kono N."/>
            <person name="Nakamura H."/>
            <person name="Mori M."/>
            <person name="Yoshida Y."/>
            <person name="Ohtoshi R."/>
            <person name="Malay A.D."/>
            <person name="Moran D.A.P."/>
            <person name="Tomita M."/>
            <person name="Numata K."/>
            <person name="Arakawa K."/>
        </authorList>
    </citation>
    <scope>NUCLEOTIDE SEQUENCE</scope>
</reference>
<dbReference type="GO" id="GO:0003677">
    <property type="term" value="F:DNA binding"/>
    <property type="evidence" value="ECO:0007669"/>
    <property type="project" value="UniProtKB-KW"/>
</dbReference>
<keyword evidence="1" id="KW-0815">Transposition</keyword>
<dbReference type="Proteomes" id="UP000887116">
    <property type="component" value="Unassembled WGS sequence"/>
</dbReference>
<dbReference type="OrthoDB" id="10262298at2759"/>
<gene>
    <name evidence="5" type="primary">R00164</name>
    <name evidence="5" type="ORF">TNCT_387971</name>
</gene>
<evidence type="ECO:0000256" key="2">
    <source>
        <dbReference type="ARBA" id="ARBA00023125"/>
    </source>
</evidence>
<evidence type="ECO:0000256" key="3">
    <source>
        <dbReference type="ARBA" id="ARBA00023172"/>
    </source>
</evidence>
<name>A0A8X6F2Y4_TRICU</name>
<dbReference type="EMBL" id="BMAO01020617">
    <property type="protein sequence ID" value="GFQ68662.1"/>
    <property type="molecule type" value="Genomic_DNA"/>
</dbReference>